<feature type="domain" description="Iron-binding zinc finger CDGSH type" evidence="5">
    <location>
        <begin position="28"/>
        <end position="63"/>
    </location>
</feature>
<evidence type="ECO:0000313" key="7">
    <source>
        <dbReference type="Proteomes" id="UP000317093"/>
    </source>
</evidence>
<organism evidence="6 7">
    <name type="scientific">Kolteria novifilia</name>
    <dbReference type="NCBI Taxonomy" id="2527975"/>
    <lineage>
        <taxon>Bacteria</taxon>
        <taxon>Pseudomonadati</taxon>
        <taxon>Planctomycetota</taxon>
        <taxon>Planctomycetia</taxon>
        <taxon>Kolteriales</taxon>
        <taxon>Kolteriaceae</taxon>
        <taxon>Kolteria</taxon>
    </lineage>
</organism>
<evidence type="ECO:0000256" key="4">
    <source>
        <dbReference type="ARBA" id="ARBA00023014"/>
    </source>
</evidence>
<dbReference type="GO" id="GO:0046872">
    <property type="term" value="F:metal ion binding"/>
    <property type="evidence" value="ECO:0007669"/>
    <property type="project" value="UniProtKB-KW"/>
</dbReference>
<dbReference type="InterPro" id="IPR018967">
    <property type="entry name" value="FeS-contain_CDGSH-typ"/>
</dbReference>
<proteinExistence type="predicted"/>
<evidence type="ECO:0000256" key="3">
    <source>
        <dbReference type="ARBA" id="ARBA00023004"/>
    </source>
</evidence>
<dbReference type="AlphaFoldDB" id="A0A518B7B2"/>
<dbReference type="KEGG" id="knv:Pan216_37420"/>
<keyword evidence="1" id="KW-0001">2Fe-2S</keyword>
<dbReference type="Pfam" id="PF09360">
    <property type="entry name" value="zf-CDGSH"/>
    <property type="match status" value="1"/>
</dbReference>
<accession>A0A518B7B2</accession>
<name>A0A518B7B2_9BACT</name>
<dbReference type="SMART" id="SM00704">
    <property type="entry name" value="ZnF_CDGSH"/>
    <property type="match status" value="1"/>
</dbReference>
<evidence type="ECO:0000256" key="2">
    <source>
        <dbReference type="ARBA" id="ARBA00022723"/>
    </source>
</evidence>
<evidence type="ECO:0000313" key="6">
    <source>
        <dbReference type="EMBL" id="QDU62869.1"/>
    </source>
</evidence>
<dbReference type="OrthoDB" id="9795032at2"/>
<dbReference type="EMBL" id="CP036279">
    <property type="protein sequence ID" value="QDU62869.1"/>
    <property type="molecule type" value="Genomic_DNA"/>
</dbReference>
<keyword evidence="4" id="KW-0411">Iron-sulfur</keyword>
<dbReference type="GO" id="GO:0051537">
    <property type="term" value="F:2 iron, 2 sulfur cluster binding"/>
    <property type="evidence" value="ECO:0007669"/>
    <property type="project" value="UniProtKB-KW"/>
</dbReference>
<sequence length="64" mass="6966">MPDVKIRCRPNGPLLVEGPISLTDSEGNPIELPEGKTNCALCRCGLSANKPFCDGTHNREGWQE</sequence>
<evidence type="ECO:0000259" key="5">
    <source>
        <dbReference type="SMART" id="SM00704"/>
    </source>
</evidence>
<dbReference type="Proteomes" id="UP000317093">
    <property type="component" value="Chromosome"/>
</dbReference>
<keyword evidence="3" id="KW-0408">Iron</keyword>
<dbReference type="InterPro" id="IPR042216">
    <property type="entry name" value="MitoNEET_CISD"/>
</dbReference>
<keyword evidence="7" id="KW-1185">Reference proteome</keyword>
<evidence type="ECO:0000256" key="1">
    <source>
        <dbReference type="ARBA" id="ARBA00022714"/>
    </source>
</evidence>
<reference evidence="6 7" key="1">
    <citation type="submission" date="2019-02" db="EMBL/GenBank/DDBJ databases">
        <title>Deep-cultivation of Planctomycetes and their phenomic and genomic characterization uncovers novel biology.</title>
        <authorList>
            <person name="Wiegand S."/>
            <person name="Jogler M."/>
            <person name="Boedeker C."/>
            <person name="Pinto D."/>
            <person name="Vollmers J."/>
            <person name="Rivas-Marin E."/>
            <person name="Kohn T."/>
            <person name="Peeters S.H."/>
            <person name="Heuer A."/>
            <person name="Rast P."/>
            <person name="Oberbeckmann S."/>
            <person name="Bunk B."/>
            <person name="Jeske O."/>
            <person name="Meyerdierks A."/>
            <person name="Storesund J.E."/>
            <person name="Kallscheuer N."/>
            <person name="Luecker S."/>
            <person name="Lage O.M."/>
            <person name="Pohl T."/>
            <person name="Merkel B.J."/>
            <person name="Hornburger P."/>
            <person name="Mueller R.-W."/>
            <person name="Bruemmer F."/>
            <person name="Labrenz M."/>
            <person name="Spormann A.M."/>
            <person name="Op den Camp H."/>
            <person name="Overmann J."/>
            <person name="Amann R."/>
            <person name="Jetten M.S.M."/>
            <person name="Mascher T."/>
            <person name="Medema M.H."/>
            <person name="Devos D.P."/>
            <person name="Kaster A.-K."/>
            <person name="Ovreas L."/>
            <person name="Rohde M."/>
            <person name="Galperin M.Y."/>
            <person name="Jogler C."/>
        </authorList>
    </citation>
    <scope>NUCLEOTIDE SEQUENCE [LARGE SCALE GENOMIC DNA]</scope>
    <source>
        <strain evidence="6 7">Pan216</strain>
    </source>
</reference>
<keyword evidence="2" id="KW-0479">Metal-binding</keyword>
<gene>
    <name evidence="6" type="ORF">Pan216_37420</name>
</gene>
<protein>
    <submittedName>
        <fullName evidence="6">Iron-binding zinc finger CDGSH type</fullName>
    </submittedName>
</protein>
<dbReference type="GO" id="GO:0005737">
    <property type="term" value="C:cytoplasm"/>
    <property type="evidence" value="ECO:0007669"/>
    <property type="project" value="UniProtKB-ARBA"/>
</dbReference>
<dbReference type="RefSeq" id="WP_145259916.1">
    <property type="nucleotide sequence ID" value="NZ_CP036279.1"/>
</dbReference>
<dbReference type="Gene3D" id="3.40.5.90">
    <property type="entry name" value="CDGSH iron-sulfur domain, mitoNEET-type"/>
    <property type="match status" value="1"/>
</dbReference>